<dbReference type="EMBL" id="CP003410">
    <property type="protein sequence ID" value="AGM07156.1"/>
    <property type="molecule type" value="Genomic_DNA"/>
</dbReference>
<sequence>MSAPPARIVKVEVIVTDPPATSCSGRSVELPFWTAEFVALAWLAPYNNSVRTLLFVDGKRNGALPVFVISVAIVTRTFSVGPES</sequence>
<protein>
    <submittedName>
        <fullName evidence="1">Uncharacterized protein</fullName>
    </submittedName>
</protein>
<evidence type="ECO:0000313" key="1">
    <source>
        <dbReference type="EMBL" id="AGM07156.1"/>
    </source>
</evidence>
<gene>
    <name evidence="1" type="ORF">AORI_4572</name>
</gene>
<accession>R4T404</accession>
<proteinExistence type="predicted"/>
<evidence type="ECO:0000313" key="2">
    <source>
        <dbReference type="Proteomes" id="UP000013968"/>
    </source>
</evidence>
<keyword evidence="2" id="KW-1185">Reference proteome</keyword>
<reference evidence="1 2" key="1">
    <citation type="journal article" date="2013" name="BMC Genomics">
        <title>ContigScape: a Cytoscape plugin facilitating microbial genome gap closing.</title>
        <authorList>
            <person name="Tang B."/>
            <person name="Wang Q."/>
            <person name="Yang M."/>
            <person name="Xie F."/>
            <person name="Zhu Y."/>
            <person name="Zhuo Y."/>
            <person name="Wang S."/>
            <person name="Gao H."/>
            <person name="Ding X."/>
            <person name="Zhang L."/>
            <person name="Zhao G."/>
            <person name="Zheng H."/>
        </authorList>
    </citation>
    <scope>NUCLEOTIDE SEQUENCE [LARGE SCALE GENOMIC DNA]</scope>
    <source>
        <strain evidence="1 2">HCCB10007</strain>
    </source>
</reference>
<name>R4T404_9PSEU</name>
<dbReference type="Proteomes" id="UP000013968">
    <property type="component" value="Chromosome"/>
</dbReference>
<dbReference type="AlphaFoldDB" id="R4T404"/>
<organism evidence="1 2">
    <name type="scientific">Amycolatopsis keratiniphila</name>
    <dbReference type="NCBI Taxonomy" id="129921"/>
    <lineage>
        <taxon>Bacteria</taxon>
        <taxon>Bacillati</taxon>
        <taxon>Actinomycetota</taxon>
        <taxon>Actinomycetes</taxon>
        <taxon>Pseudonocardiales</taxon>
        <taxon>Pseudonocardiaceae</taxon>
        <taxon>Amycolatopsis</taxon>
        <taxon>Amycolatopsis japonica group</taxon>
    </lineage>
</organism>
<dbReference type="HOGENOM" id="CLU_2520336_0_0_11"/>
<dbReference type="KEGG" id="aoi:AORI_4572"/>